<dbReference type="Pfam" id="PF23635">
    <property type="entry name" value="Beta-prop_AT5G49610-like"/>
    <property type="match status" value="1"/>
</dbReference>
<feature type="region of interest" description="Disordered" evidence="1">
    <location>
        <begin position="1"/>
        <end position="29"/>
    </location>
</feature>
<feature type="non-terminal residue" evidence="3">
    <location>
        <position position="1"/>
    </location>
</feature>
<dbReference type="Proteomes" id="UP000324897">
    <property type="component" value="Chromosome 1"/>
</dbReference>
<protein>
    <recommendedName>
        <fullName evidence="2">F-box domain-containing protein</fullName>
    </recommendedName>
</protein>
<name>A0A5J9V954_9POAL</name>
<accession>A0A5J9V954</accession>
<evidence type="ECO:0000256" key="1">
    <source>
        <dbReference type="SAM" id="MobiDB-lite"/>
    </source>
</evidence>
<dbReference type="AlphaFoldDB" id="A0A5J9V954"/>
<evidence type="ECO:0000313" key="3">
    <source>
        <dbReference type="EMBL" id="TVU32485.1"/>
    </source>
</evidence>
<dbReference type="PANTHER" id="PTHR33207">
    <property type="entry name" value="F-BOX DOMAIN CONTAINING PROTEIN-RELATED"/>
    <property type="match status" value="1"/>
</dbReference>
<dbReference type="InterPro" id="IPR056594">
    <property type="entry name" value="AT5G49610-like_b-prop"/>
</dbReference>
<dbReference type="Pfam" id="PF12937">
    <property type="entry name" value="F-box-like"/>
    <property type="match status" value="1"/>
</dbReference>
<dbReference type="EMBL" id="RWGY01000011">
    <property type="protein sequence ID" value="TVU32485.1"/>
    <property type="molecule type" value="Genomic_DNA"/>
</dbReference>
<dbReference type="SMART" id="SM00256">
    <property type="entry name" value="FBOX"/>
    <property type="match status" value="1"/>
</dbReference>
<dbReference type="InterPro" id="IPR001810">
    <property type="entry name" value="F-box_dom"/>
</dbReference>
<comment type="caution">
    <text evidence="3">The sequence shown here is derived from an EMBL/GenBank/DDBJ whole genome shotgun (WGS) entry which is preliminary data.</text>
</comment>
<proteinExistence type="predicted"/>
<organism evidence="3 4">
    <name type="scientific">Eragrostis curvula</name>
    <name type="common">weeping love grass</name>
    <dbReference type="NCBI Taxonomy" id="38414"/>
    <lineage>
        <taxon>Eukaryota</taxon>
        <taxon>Viridiplantae</taxon>
        <taxon>Streptophyta</taxon>
        <taxon>Embryophyta</taxon>
        <taxon>Tracheophyta</taxon>
        <taxon>Spermatophyta</taxon>
        <taxon>Magnoliopsida</taxon>
        <taxon>Liliopsida</taxon>
        <taxon>Poales</taxon>
        <taxon>Poaceae</taxon>
        <taxon>PACMAD clade</taxon>
        <taxon>Chloridoideae</taxon>
        <taxon>Eragrostideae</taxon>
        <taxon>Eragrostidinae</taxon>
        <taxon>Eragrostis</taxon>
    </lineage>
</organism>
<gene>
    <name evidence="3" type="ORF">EJB05_24216</name>
</gene>
<dbReference type="Gramene" id="TVU32485">
    <property type="protein sequence ID" value="TVU32485"/>
    <property type="gene ID" value="EJB05_24216"/>
</dbReference>
<evidence type="ECO:0000259" key="2">
    <source>
        <dbReference type="SMART" id="SM00256"/>
    </source>
</evidence>
<dbReference type="InterPro" id="IPR036047">
    <property type="entry name" value="F-box-like_dom_sf"/>
</dbReference>
<keyword evidence="4" id="KW-1185">Reference proteome</keyword>
<feature type="compositionally biased region" description="Low complexity" evidence="1">
    <location>
        <begin position="1"/>
        <end position="14"/>
    </location>
</feature>
<sequence length="408" mass="45443">MKPSALSPPASVAAMEAKKGTEGSAPPPPASAAAISMVLGNDDLLHEILLRLGFPTSLVRAAVVCRRWFRVASNPAFLRRFRDLHPPRLLGFYICHTRGLGWMPIERVPQFVPMLPQPPELAAVLRRSSFSLDAYESLGTGIMNCRNGRVLISLFRPDGRFTNGAYLPLQPTRAMVIVPPLPMKDGEDDTVYKLGRVISKEDENGLSYFWLMMEFNEERKATAFLYRLEDDVWRIHTSATTQLPGLSPNTSNIQLVDDRIYMAGTARSILVLNLTSSSFCTIKLPDGVSFNDGGILLSRANDSGVYLVRLKDLKLCIWLHRAINDSVGGWMLFDTICLRDMCADLKMPKRTVNIIEVGDNAEFVFLEMGKSILYLDVKSKVLHKVYNSSNGGLHKHDASSARQTKDDQ</sequence>
<dbReference type="SUPFAM" id="SSF81383">
    <property type="entry name" value="F-box domain"/>
    <property type="match status" value="1"/>
</dbReference>
<feature type="domain" description="F-box" evidence="2">
    <location>
        <begin position="40"/>
        <end position="81"/>
    </location>
</feature>
<evidence type="ECO:0000313" key="4">
    <source>
        <dbReference type="Proteomes" id="UP000324897"/>
    </source>
</evidence>
<reference evidence="3 4" key="1">
    <citation type="journal article" date="2019" name="Sci. Rep.">
        <title>A high-quality genome of Eragrostis curvula grass provides insights into Poaceae evolution and supports new strategies to enhance forage quality.</title>
        <authorList>
            <person name="Carballo J."/>
            <person name="Santos B.A.C.M."/>
            <person name="Zappacosta D."/>
            <person name="Garbus I."/>
            <person name="Selva J.P."/>
            <person name="Gallo C.A."/>
            <person name="Diaz A."/>
            <person name="Albertini E."/>
            <person name="Caccamo M."/>
            <person name="Echenique V."/>
        </authorList>
    </citation>
    <scope>NUCLEOTIDE SEQUENCE [LARGE SCALE GENOMIC DNA]</scope>
    <source>
        <strain evidence="4">cv. Victoria</strain>
        <tissue evidence="3">Leaf</tissue>
    </source>
</reference>
<dbReference type="OrthoDB" id="592687at2759"/>
<dbReference type="Gene3D" id="1.20.1280.50">
    <property type="match status" value="1"/>
</dbReference>